<feature type="transmembrane region" description="Helical" evidence="6">
    <location>
        <begin position="79"/>
        <end position="99"/>
    </location>
</feature>
<feature type="transmembrane region" description="Helical" evidence="6">
    <location>
        <begin position="52"/>
        <end position="73"/>
    </location>
</feature>
<dbReference type="Pfam" id="PF04138">
    <property type="entry name" value="GtrA_DPMS_TM"/>
    <property type="match status" value="1"/>
</dbReference>
<reference evidence="8 9" key="1">
    <citation type="submission" date="2021-01" db="EMBL/GenBank/DDBJ databases">
        <title>Whole genome shotgun sequence of Asanoa siamensis NBRC 107932.</title>
        <authorList>
            <person name="Komaki H."/>
            <person name="Tamura T."/>
        </authorList>
    </citation>
    <scope>NUCLEOTIDE SEQUENCE [LARGE SCALE GENOMIC DNA]</scope>
    <source>
        <strain evidence="8 9">NBRC 107932</strain>
    </source>
</reference>
<gene>
    <name evidence="8" type="ORF">Asi02nite_57880</name>
</gene>
<evidence type="ECO:0000313" key="9">
    <source>
        <dbReference type="Proteomes" id="UP000604117"/>
    </source>
</evidence>
<evidence type="ECO:0000256" key="6">
    <source>
        <dbReference type="SAM" id="Phobius"/>
    </source>
</evidence>
<feature type="domain" description="GtrA/DPMS transmembrane" evidence="7">
    <location>
        <begin position="55"/>
        <end position="167"/>
    </location>
</feature>
<comment type="subcellular location">
    <subcellularLocation>
        <location evidence="1">Membrane</location>
        <topology evidence="1">Multi-pass membrane protein</topology>
    </subcellularLocation>
</comment>
<evidence type="ECO:0000256" key="5">
    <source>
        <dbReference type="ARBA" id="ARBA00023136"/>
    </source>
</evidence>
<evidence type="ECO:0000259" key="7">
    <source>
        <dbReference type="Pfam" id="PF04138"/>
    </source>
</evidence>
<evidence type="ECO:0000256" key="2">
    <source>
        <dbReference type="ARBA" id="ARBA00009399"/>
    </source>
</evidence>
<feature type="transmembrane region" description="Helical" evidence="6">
    <location>
        <begin position="145"/>
        <end position="166"/>
    </location>
</feature>
<proteinExistence type="inferred from homology"/>
<protein>
    <recommendedName>
        <fullName evidence="7">GtrA/DPMS transmembrane domain-containing protein</fullName>
    </recommendedName>
</protein>
<dbReference type="InterPro" id="IPR051401">
    <property type="entry name" value="GtrA_CellWall_Glycosyl"/>
</dbReference>
<dbReference type="EMBL" id="BONE01000057">
    <property type="protein sequence ID" value="GIF76270.1"/>
    <property type="molecule type" value="Genomic_DNA"/>
</dbReference>
<evidence type="ECO:0000256" key="1">
    <source>
        <dbReference type="ARBA" id="ARBA00004141"/>
    </source>
</evidence>
<dbReference type="Proteomes" id="UP000604117">
    <property type="component" value="Unassembled WGS sequence"/>
</dbReference>
<organism evidence="8 9">
    <name type="scientific">Asanoa siamensis</name>
    <dbReference type="NCBI Taxonomy" id="926357"/>
    <lineage>
        <taxon>Bacteria</taxon>
        <taxon>Bacillati</taxon>
        <taxon>Actinomycetota</taxon>
        <taxon>Actinomycetes</taxon>
        <taxon>Micromonosporales</taxon>
        <taxon>Micromonosporaceae</taxon>
        <taxon>Asanoa</taxon>
    </lineage>
</organism>
<dbReference type="PANTHER" id="PTHR38459:SF1">
    <property type="entry name" value="PROPHAGE BACTOPRENOL-LINKED GLUCOSE TRANSLOCASE HOMOLOG"/>
    <property type="match status" value="1"/>
</dbReference>
<name>A0ABQ4CYB3_9ACTN</name>
<evidence type="ECO:0000313" key="8">
    <source>
        <dbReference type="EMBL" id="GIF76270.1"/>
    </source>
</evidence>
<dbReference type="PANTHER" id="PTHR38459">
    <property type="entry name" value="PROPHAGE BACTOPRENOL-LINKED GLUCOSE TRANSLOCASE HOMOLOG"/>
    <property type="match status" value="1"/>
</dbReference>
<evidence type="ECO:0000256" key="3">
    <source>
        <dbReference type="ARBA" id="ARBA00022692"/>
    </source>
</evidence>
<dbReference type="InterPro" id="IPR007267">
    <property type="entry name" value="GtrA_DPMS_TM"/>
</dbReference>
<evidence type="ECO:0000256" key="4">
    <source>
        <dbReference type="ARBA" id="ARBA00022989"/>
    </source>
</evidence>
<accession>A0ABQ4CYB3</accession>
<feature type="transmembrane region" description="Helical" evidence="6">
    <location>
        <begin position="120"/>
        <end position="139"/>
    </location>
</feature>
<keyword evidence="3 6" id="KW-0812">Transmembrane</keyword>
<keyword evidence="5 6" id="KW-0472">Membrane</keyword>
<keyword evidence="9" id="KW-1185">Reference proteome</keyword>
<keyword evidence="4 6" id="KW-1133">Transmembrane helix</keyword>
<sequence length="171" mass="18737">MRNPLFASRSARCAIIRRVTPTRSTPERVGGVLAGWTSRLPRGLRRWLTPSLVGFAILGGFTFGVDLALLWTLRRWTPLPVPIAVTASYVVAVALNYVLNRTMNFRSHAPILGEASRYTVVMALDYVLTVGVTTALTGLGLDLTAARLMAAAVVALLNYAAARWWIFRPPD</sequence>
<comment type="caution">
    <text evidence="8">The sequence shown here is derived from an EMBL/GenBank/DDBJ whole genome shotgun (WGS) entry which is preliminary data.</text>
</comment>
<comment type="similarity">
    <text evidence="2">Belongs to the GtrA family.</text>
</comment>